<dbReference type="OrthoDB" id="6776860at2759"/>
<gene>
    <name evidence="1" type="ORF">O181_030955</name>
</gene>
<dbReference type="Gene3D" id="3.10.10.10">
    <property type="entry name" value="HIV Type 1 Reverse Transcriptase, subunit A, domain 1"/>
    <property type="match status" value="1"/>
</dbReference>
<sequence length="187" mass="21331">MPKQLSLISANEDTYEEEFVSNQFAETQIDPSLSPRMRQELINVLYTYKNAFSSDKDPLGAIKGHEVDITLNINKPYCPVLRGPAYPASTRAREALKKHIQQLIQPGVLRKVGDSEEGEVTTPVIIAWHNDKSRMVGYFRPLNTYTVTDRYPIPRIQQTLAQLSKSKYITSMDTFKRLSSKFFDAQS</sequence>
<comment type="caution">
    <text evidence="1">The sequence shown here is derived from an EMBL/GenBank/DDBJ whole genome shotgun (WGS) entry which is preliminary data.</text>
</comment>
<dbReference type="AlphaFoldDB" id="A0A9Q3CY54"/>
<reference evidence="1" key="1">
    <citation type="submission" date="2021-03" db="EMBL/GenBank/DDBJ databases">
        <title>Draft genome sequence of rust myrtle Austropuccinia psidii MF-1, a brazilian biotype.</title>
        <authorList>
            <person name="Quecine M.C."/>
            <person name="Pachon D.M.R."/>
            <person name="Bonatelli M.L."/>
            <person name="Correr F.H."/>
            <person name="Franceschini L.M."/>
            <person name="Leite T.F."/>
            <person name="Margarido G.R.A."/>
            <person name="Almeida C.A."/>
            <person name="Ferrarezi J.A."/>
            <person name="Labate C.A."/>
        </authorList>
    </citation>
    <scope>NUCLEOTIDE SEQUENCE</scope>
    <source>
        <strain evidence="1">MF-1</strain>
    </source>
</reference>
<dbReference type="PANTHER" id="PTHR37984:SF5">
    <property type="entry name" value="PROTEIN NYNRIN-LIKE"/>
    <property type="match status" value="1"/>
</dbReference>
<dbReference type="Proteomes" id="UP000765509">
    <property type="component" value="Unassembled WGS sequence"/>
</dbReference>
<dbReference type="InterPro" id="IPR043502">
    <property type="entry name" value="DNA/RNA_pol_sf"/>
</dbReference>
<keyword evidence="2" id="KW-1185">Reference proteome</keyword>
<dbReference type="EMBL" id="AVOT02010975">
    <property type="protein sequence ID" value="MBW0491240.1"/>
    <property type="molecule type" value="Genomic_DNA"/>
</dbReference>
<accession>A0A9Q3CY54</accession>
<name>A0A9Q3CY54_9BASI</name>
<dbReference type="InterPro" id="IPR050951">
    <property type="entry name" value="Retrovirus_Pol_polyprotein"/>
</dbReference>
<dbReference type="Gene3D" id="3.30.70.270">
    <property type="match status" value="1"/>
</dbReference>
<dbReference type="SUPFAM" id="SSF56672">
    <property type="entry name" value="DNA/RNA polymerases"/>
    <property type="match status" value="1"/>
</dbReference>
<evidence type="ECO:0000313" key="2">
    <source>
        <dbReference type="Proteomes" id="UP000765509"/>
    </source>
</evidence>
<organism evidence="1 2">
    <name type="scientific">Austropuccinia psidii MF-1</name>
    <dbReference type="NCBI Taxonomy" id="1389203"/>
    <lineage>
        <taxon>Eukaryota</taxon>
        <taxon>Fungi</taxon>
        <taxon>Dikarya</taxon>
        <taxon>Basidiomycota</taxon>
        <taxon>Pucciniomycotina</taxon>
        <taxon>Pucciniomycetes</taxon>
        <taxon>Pucciniales</taxon>
        <taxon>Sphaerophragmiaceae</taxon>
        <taxon>Austropuccinia</taxon>
    </lineage>
</organism>
<protein>
    <submittedName>
        <fullName evidence="1">Uncharacterized protein</fullName>
    </submittedName>
</protein>
<evidence type="ECO:0000313" key="1">
    <source>
        <dbReference type="EMBL" id="MBW0491240.1"/>
    </source>
</evidence>
<proteinExistence type="predicted"/>
<dbReference type="PANTHER" id="PTHR37984">
    <property type="entry name" value="PROTEIN CBG26694"/>
    <property type="match status" value="1"/>
</dbReference>
<dbReference type="InterPro" id="IPR043128">
    <property type="entry name" value="Rev_trsase/Diguanyl_cyclase"/>
</dbReference>